<accession>A0ABQ4XBS8</accession>
<evidence type="ECO:0000313" key="1">
    <source>
        <dbReference type="EMBL" id="GJS62728.1"/>
    </source>
</evidence>
<dbReference type="EMBL" id="BQNB010009380">
    <property type="protein sequence ID" value="GJS62728.1"/>
    <property type="molecule type" value="Genomic_DNA"/>
</dbReference>
<comment type="caution">
    <text evidence="1">The sequence shown here is derived from an EMBL/GenBank/DDBJ whole genome shotgun (WGS) entry which is preliminary data.</text>
</comment>
<organism evidence="1 2">
    <name type="scientific">Tanacetum coccineum</name>
    <dbReference type="NCBI Taxonomy" id="301880"/>
    <lineage>
        <taxon>Eukaryota</taxon>
        <taxon>Viridiplantae</taxon>
        <taxon>Streptophyta</taxon>
        <taxon>Embryophyta</taxon>
        <taxon>Tracheophyta</taxon>
        <taxon>Spermatophyta</taxon>
        <taxon>Magnoliopsida</taxon>
        <taxon>eudicotyledons</taxon>
        <taxon>Gunneridae</taxon>
        <taxon>Pentapetalae</taxon>
        <taxon>asterids</taxon>
        <taxon>campanulids</taxon>
        <taxon>Asterales</taxon>
        <taxon>Asteraceae</taxon>
        <taxon>Asteroideae</taxon>
        <taxon>Anthemideae</taxon>
        <taxon>Anthemidinae</taxon>
        <taxon>Tanacetum</taxon>
    </lineage>
</organism>
<gene>
    <name evidence="1" type="ORF">Tco_0657512</name>
</gene>
<dbReference type="Proteomes" id="UP001151760">
    <property type="component" value="Unassembled WGS sequence"/>
</dbReference>
<sequence length="158" mass="18145">MDTPYPLKMCVFLIFDQSIIYGVYTAYSSKPGNGLEFFKVFRYGVCFMNDTAYRVGFLGLDAAYGSKLIRRIGNWSNALSCEVLALIRLGKALPLLSGSAWKKIHIDKAEPCSSYFFLVNQYTSHDLRSYDPPFCISCSRESYSNHQLNDWYRDRVHT</sequence>
<keyword evidence="2" id="KW-1185">Reference proteome</keyword>
<protein>
    <submittedName>
        <fullName evidence="1">Uncharacterized protein</fullName>
    </submittedName>
</protein>
<reference evidence="1" key="2">
    <citation type="submission" date="2022-01" db="EMBL/GenBank/DDBJ databases">
        <authorList>
            <person name="Yamashiro T."/>
            <person name="Shiraishi A."/>
            <person name="Satake H."/>
            <person name="Nakayama K."/>
        </authorList>
    </citation>
    <scope>NUCLEOTIDE SEQUENCE</scope>
</reference>
<reference evidence="1" key="1">
    <citation type="journal article" date="2022" name="Int. J. Mol. Sci.">
        <title>Draft Genome of Tanacetum Coccineum: Genomic Comparison of Closely Related Tanacetum-Family Plants.</title>
        <authorList>
            <person name="Yamashiro T."/>
            <person name="Shiraishi A."/>
            <person name="Nakayama K."/>
            <person name="Satake H."/>
        </authorList>
    </citation>
    <scope>NUCLEOTIDE SEQUENCE</scope>
</reference>
<evidence type="ECO:0000313" key="2">
    <source>
        <dbReference type="Proteomes" id="UP001151760"/>
    </source>
</evidence>
<name>A0ABQ4XBS8_9ASTR</name>
<proteinExistence type="predicted"/>